<feature type="transmembrane region" description="Helical" evidence="4">
    <location>
        <begin position="379"/>
        <end position="403"/>
    </location>
</feature>
<dbReference type="InterPro" id="IPR023262">
    <property type="entry name" value="AROS"/>
</dbReference>
<evidence type="ECO:0000256" key="2">
    <source>
        <dbReference type="SAM" id="Coils"/>
    </source>
</evidence>
<feature type="compositionally biased region" description="Pro residues" evidence="3">
    <location>
        <begin position="218"/>
        <end position="236"/>
    </location>
</feature>
<dbReference type="GO" id="GO:0008289">
    <property type="term" value="F:lipid binding"/>
    <property type="evidence" value="ECO:0007669"/>
    <property type="project" value="InterPro"/>
</dbReference>
<dbReference type="PRINTS" id="PR02029">
    <property type="entry name" value="ACTREGSIRT1"/>
</dbReference>
<dbReference type="AlphaFoldDB" id="A0AAD8ZG68"/>
<dbReference type="PANTHER" id="PTHR14096">
    <property type="entry name" value="APOLIPOPROTEIN L"/>
    <property type="match status" value="1"/>
</dbReference>
<evidence type="ECO:0000313" key="5">
    <source>
        <dbReference type="EMBL" id="KAK1798839.1"/>
    </source>
</evidence>
<feature type="transmembrane region" description="Helical" evidence="4">
    <location>
        <begin position="350"/>
        <end position="373"/>
    </location>
</feature>
<gene>
    <name evidence="5" type="ORF">P4O66_007120</name>
</gene>
<dbReference type="Proteomes" id="UP001239994">
    <property type="component" value="Unassembled WGS sequence"/>
</dbReference>
<keyword evidence="2" id="KW-0175">Coiled coil</keyword>
<name>A0AAD8ZG68_9TELE</name>
<keyword evidence="4" id="KW-1133">Transmembrane helix</keyword>
<evidence type="ECO:0000256" key="3">
    <source>
        <dbReference type="SAM" id="MobiDB-lite"/>
    </source>
</evidence>
<accession>A0AAD8ZG68</accession>
<reference evidence="5" key="1">
    <citation type="submission" date="2023-03" db="EMBL/GenBank/DDBJ databases">
        <title>Electrophorus voltai genome.</title>
        <authorList>
            <person name="Bian C."/>
        </authorList>
    </citation>
    <scope>NUCLEOTIDE SEQUENCE</scope>
    <source>
        <strain evidence="5">CB-2022</strain>
        <tissue evidence="5">Muscle</tissue>
    </source>
</reference>
<protein>
    <submittedName>
        <fullName evidence="5">Uncharacterized protein</fullName>
    </submittedName>
</protein>
<comment type="caution">
    <text evidence="5">The sequence shown here is derived from an EMBL/GenBank/DDBJ whole genome shotgun (WGS) entry which is preliminary data.</text>
</comment>
<dbReference type="GO" id="GO:0006869">
    <property type="term" value="P:lipid transport"/>
    <property type="evidence" value="ECO:0007669"/>
    <property type="project" value="InterPro"/>
</dbReference>
<dbReference type="Pfam" id="PF05461">
    <property type="entry name" value="ApoL"/>
    <property type="match status" value="1"/>
</dbReference>
<dbReference type="GO" id="GO:0016020">
    <property type="term" value="C:membrane"/>
    <property type="evidence" value="ECO:0007669"/>
    <property type="project" value="TreeGrafter"/>
</dbReference>
<keyword evidence="6" id="KW-1185">Reference proteome</keyword>
<dbReference type="GO" id="GO:0005576">
    <property type="term" value="C:extracellular region"/>
    <property type="evidence" value="ECO:0007669"/>
    <property type="project" value="InterPro"/>
</dbReference>
<dbReference type="PANTHER" id="PTHR14096:SF59">
    <property type="entry name" value="APOLIPOPROTEIN L, 1 ISOFORM X1"/>
    <property type="match status" value="1"/>
</dbReference>
<feature type="region of interest" description="Disordered" evidence="3">
    <location>
        <begin position="100"/>
        <end position="154"/>
    </location>
</feature>
<evidence type="ECO:0000313" key="6">
    <source>
        <dbReference type="Proteomes" id="UP001239994"/>
    </source>
</evidence>
<dbReference type="GO" id="GO:0042157">
    <property type="term" value="P:lipoprotein metabolic process"/>
    <property type="evidence" value="ECO:0007669"/>
    <property type="project" value="InterPro"/>
</dbReference>
<evidence type="ECO:0000256" key="1">
    <source>
        <dbReference type="ARBA" id="ARBA00010090"/>
    </source>
</evidence>
<feature type="compositionally biased region" description="Pro residues" evidence="3">
    <location>
        <begin position="132"/>
        <end position="148"/>
    </location>
</feature>
<evidence type="ECO:0000256" key="4">
    <source>
        <dbReference type="SAM" id="Phobius"/>
    </source>
</evidence>
<feature type="region of interest" description="Disordered" evidence="3">
    <location>
        <begin position="206"/>
        <end position="254"/>
    </location>
</feature>
<dbReference type="Pfam" id="PF15684">
    <property type="entry name" value="AROS"/>
    <property type="match status" value="1"/>
</dbReference>
<keyword evidence="4" id="KW-0472">Membrane</keyword>
<proteinExistence type="inferred from homology"/>
<keyword evidence="4" id="KW-0812">Transmembrane</keyword>
<dbReference type="EMBL" id="JAROKS010000012">
    <property type="protein sequence ID" value="KAK1798839.1"/>
    <property type="molecule type" value="Genomic_DNA"/>
</dbReference>
<sequence>MSISVIRRGLELLSNDIKDGGKSQKKSCQKTTLMDQISSNKQGVRKQIRQLQAHSQARKSKVTVKNKNVKNALEEYRKKQKKSQLSANLEYFLGTSYVTQEHHTKKIQQQNTGRLSRHQPEQPGVSLKPNRPARPPSLDPSVAPPTPLRPAGDSPIYLSVLSEELPDQNLNEYKESTGIRNTEDPLPSITSDAKWVLYKDVLSDETDCPPQDCTTPQNHPPPRPLAPPRPAAPPHPAVIRPRRPSLSESTSEGPTEHLYEYLPDILPDAQLQELQLLLDWWRSLEEWEQLAMHYQGHETKLLITVVHRVKMAMHLFELLMFEHGRVLLNYIMELHCTANSVDKVNKKRRIMGMTGGTTGAVGAVAVVAGLALAPLTFGASVVAAGIGVGVAAAGGVTGASAAITGKVKSSQFRQKVEGILRNYKSEMEDIVGCLKFIDVGMEHLRMQDHLELKYMDADAVKIVQMAQETEGFASIDAVAKCVYVLQAFASGIDSYYAEEDKLRLKKDSENQFAGEVREVAVRLKEGMDELIRVKNLFRSVVL</sequence>
<feature type="coiled-coil region" evidence="2">
    <location>
        <begin position="34"/>
        <end position="79"/>
    </location>
</feature>
<dbReference type="InterPro" id="IPR008405">
    <property type="entry name" value="ApoL"/>
</dbReference>
<organism evidence="5 6">
    <name type="scientific">Electrophorus voltai</name>
    <dbReference type="NCBI Taxonomy" id="2609070"/>
    <lineage>
        <taxon>Eukaryota</taxon>
        <taxon>Metazoa</taxon>
        <taxon>Chordata</taxon>
        <taxon>Craniata</taxon>
        <taxon>Vertebrata</taxon>
        <taxon>Euteleostomi</taxon>
        <taxon>Actinopterygii</taxon>
        <taxon>Neopterygii</taxon>
        <taxon>Teleostei</taxon>
        <taxon>Ostariophysi</taxon>
        <taxon>Gymnotiformes</taxon>
        <taxon>Gymnotoidei</taxon>
        <taxon>Gymnotidae</taxon>
        <taxon>Electrophorus</taxon>
    </lineage>
</organism>
<comment type="similarity">
    <text evidence="1">Belongs to the apolipoprotein L family.</text>
</comment>